<dbReference type="InterPro" id="IPR013783">
    <property type="entry name" value="Ig-like_fold"/>
</dbReference>
<keyword evidence="4" id="KW-1185">Reference proteome</keyword>
<dbReference type="InterPro" id="IPR038081">
    <property type="entry name" value="CalX-like_sf"/>
</dbReference>
<dbReference type="InterPro" id="IPR040853">
    <property type="entry name" value="RapA2_cadherin-like"/>
</dbReference>
<dbReference type="EMBL" id="JAGQDG010000001">
    <property type="protein sequence ID" value="MBQ0934556.1"/>
    <property type="molecule type" value="Genomic_DNA"/>
</dbReference>
<feature type="domain" description="Bacterial Ig-like" evidence="2">
    <location>
        <begin position="311"/>
        <end position="399"/>
    </location>
</feature>
<dbReference type="PANTHER" id="PTHR39431">
    <property type="entry name" value="FRPA/C-RELATED PROTEIN"/>
    <property type="match status" value="1"/>
</dbReference>
<proteinExistence type="predicted"/>
<dbReference type="Gene3D" id="2.60.40.2810">
    <property type="match status" value="2"/>
</dbReference>
<accession>A0ABS5DTU9</accession>
<evidence type="ECO:0000313" key="4">
    <source>
        <dbReference type="Proteomes" id="UP000672097"/>
    </source>
</evidence>
<name>A0ABS5DTU9_9BURK</name>
<evidence type="ECO:0000259" key="1">
    <source>
        <dbReference type="Pfam" id="PF17803"/>
    </source>
</evidence>
<dbReference type="NCBIfam" id="NF012211">
    <property type="entry name" value="tand_rpt_95"/>
    <property type="match status" value="3"/>
</dbReference>
<evidence type="ECO:0000313" key="3">
    <source>
        <dbReference type="EMBL" id="MBQ0934556.1"/>
    </source>
</evidence>
<dbReference type="Gene3D" id="2.60.40.3440">
    <property type="match status" value="1"/>
</dbReference>
<sequence length="2044" mass="208147">MPITPIESWIRPQDESFTIAQGQTQRILPADLTGDDVGLNGSIISLKQVNQPTHGSIVTNADGSYTYTPKDGYVGADSFTYIVTDQHGNLCTETVFVTCGAAIPNQAPTVVDEFVDVTAGVAVSAHQSILLANDKDTDGGTLSVGALGKPAHGTLTRAADGTLTYVADAGYVGQDSFTYEVSDGQGGVTVGTVHLNVKAGGGNQAPVVEGEFASLRSGTAVSAPESLLLSNDRDPEGGALTLKADGYSQPANGTLTRAADGTLTYTPKAGFVGTDSFTYTVVDAHGNATKGTVTLSVTAGMTAPAITSVIDDVGSNQGNVANGGSTDDTRPTLKGTAEAGAKVEVYDGATKIGETTADANGNWTLTPANPLSNGGHDLAVRATAADGAAANSNPYTVNVGPDAPLGAPVVQLADDANNDGFINAAEANARVDVVITLPQGAKVGDVLKVADQDGNLTGRPLTAADIAAGKVTLADAFAMPANGQTLTVSATLTPPGGVPSPAGSDSAVVDTTAAGRPTVTLTTDTNNDGRISKAELDAAGGVDAKIDIPADAKAGDKLVVTDQDGRKVEITLSPADIAAKSVTLDNAFPVPADGRPVTLTATVVDPAGNASPAGSDSATINLAAPTVTVNIVDDKNNDGTLTRNELAGATRVDIRIDLPSSIRVGDLVEVQDNAGNGVSKRVVQADLDKGSITFQDAFPLPAAGANLIVTAKVTDISNNVSPIAEDRVVFDGNFSPIGTDDVANVRAFATPMVSILAMNQDSGEVAPAGETWVTADGDAGRAVYGELSSLLTAGMKVQISSSDKPGVWIDAVVSSDGLHWTAVDNVTHTSDWVYTARLVNAAGTVLSTSATQSVDLDSQAAGAPTIQSFGTDNGNTSIAVGSTTTDQTLVVNGRSADGAASAGNTIEVFANGTGNFLGATTVKADGTWSLDLTGTRLADGGSKYNFYARESDGAGNVSAWSNKAALTINSANGSVENWADFGDASTAVGHNAVVKGTLQTSDGVVNVTATLGYGSAQANQAVGTGLQGLFSGGVANGTEDTLLQVHPSYPATIDFDKVVSNPNLLLTSIYGSLTITATRADGTTFNPTLSFVDNTPGNYPALTGISGNTVSGVNNAQGVIELAGDIKSISISTGNGGAYSYIQVAQKAVSGGTALPADDGSIVPGAAPANNTNGDDTVSYSTQAALDAALAKGFDGGTGTDTLRLNGDGLRLDLTNHTTTPGVAQDVNNFEKFDLVAGSGRNALVMSVNDVLAAGRTDAFQVNGRTQVMVNGDGSDSLNLTHLLDNGGDTGNWVSAGTTVVNGITYNVFNHTTHAAQVLAQQGLKVQVPADPGVAAQTTTFPTSTGNVLANDTDPDGNKADLRVAGADNNPDVAPGENIGSPIEGKYGHLTVNPDGSYTYVADKSAGVTTPDTDVFYYLPKDGGGANGTTPIKLTFNVEPALANISSVTGPAQGVVEGGVLEFNVVTSASPVPTPITLQVVSGTGTADVDTTGPLQVDLGKGWVNVVGGTITVAPGTTGFKVRVPTVDDATIEPNETVSLKVTSATGSTASAEVTLLDNDLLGNTAKGTEDTALTLKWGDFNLNNLPNAQPKLVISGLPSDGKLEFNDNGTWKAVTVNQEVSKADIDAGKLRFTPDANESGADAYNAAGVGNKLNDYAQVQFTAYDTNGNTYSGGKTSIDIAPVADLGTLSINATPSGSTAHTYTFTITGASSDTDGSERTRIAVKWVDKAMKVVDGDTGVATEAVKDANGLVWIETNDQIRLDSVYAGYSCAYSSTIEYAVVRQEVNAAGQVIDSASTAYKTVSHSYVSPLVLDLNGDGVQTVGIEHGVAFDLNADGKKEQTGWTDGQDGLLVWDRNGNGHVDNGSELFGDATQLSNGQTAQEGFAALADLDSNGDGVISAADAQFANLQVWVDSNQDGQTQAGELVGLGAVGVVSMNLNAQQTEVLQNGNLIGLVSSYTKADGSSHELADVWFQTRDTSEGTEAGLDAKDVLQADTGLSAAFGETQLVAEAAPVAADVSLDLAAARLHVSIHQDLLIEQAQY</sequence>
<dbReference type="Pfam" id="PF19077">
    <property type="entry name" value="Big_13"/>
    <property type="match status" value="1"/>
</dbReference>
<dbReference type="InterPro" id="IPR044016">
    <property type="entry name" value="Big_13"/>
</dbReference>
<dbReference type="Pfam" id="PF17803">
    <property type="entry name" value="Cadherin_4"/>
    <property type="match status" value="1"/>
</dbReference>
<gene>
    <name evidence="3" type="ORF">KAK11_04370</name>
</gene>
<dbReference type="Proteomes" id="UP000672097">
    <property type="component" value="Unassembled WGS sequence"/>
</dbReference>
<evidence type="ECO:0000259" key="2">
    <source>
        <dbReference type="Pfam" id="PF19077"/>
    </source>
</evidence>
<feature type="domain" description="RapA2 cadherin-like" evidence="1">
    <location>
        <begin position="1335"/>
        <end position="1400"/>
    </location>
</feature>
<dbReference type="Gene3D" id="2.60.40.10">
    <property type="entry name" value="Immunoglobulins"/>
    <property type="match status" value="2"/>
</dbReference>
<dbReference type="Pfam" id="PF17963">
    <property type="entry name" value="Big_9"/>
    <property type="match status" value="3"/>
</dbReference>
<reference evidence="3 4" key="1">
    <citation type="submission" date="2021-04" db="EMBL/GenBank/DDBJ databases">
        <title>The genome sequence of type strain Ideonella paludis KCTC 32238.</title>
        <authorList>
            <person name="Liu Y."/>
        </authorList>
    </citation>
    <scope>NUCLEOTIDE SEQUENCE [LARGE SCALE GENOMIC DNA]</scope>
    <source>
        <strain evidence="3 4">KCTC 32238</strain>
    </source>
</reference>
<dbReference type="RefSeq" id="WP_210806511.1">
    <property type="nucleotide sequence ID" value="NZ_JAGQDG010000001.1"/>
</dbReference>
<comment type="caution">
    <text evidence="3">The sequence shown here is derived from an EMBL/GenBank/DDBJ whole genome shotgun (WGS) entry which is preliminary data.</text>
</comment>
<dbReference type="SUPFAM" id="SSF141072">
    <property type="entry name" value="CalX-like"/>
    <property type="match status" value="1"/>
</dbReference>
<organism evidence="3 4">
    <name type="scientific">Ideonella paludis</name>
    <dbReference type="NCBI Taxonomy" id="1233411"/>
    <lineage>
        <taxon>Bacteria</taxon>
        <taxon>Pseudomonadati</taxon>
        <taxon>Pseudomonadota</taxon>
        <taxon>Betaproteobacteria</taxon>
        <taxon>Burkholderiales</taxon>
        <taxon>Sphaerotilaceae</taxon>
        <taxon>Ideonella</taxon>
    </lineage>
</organism>
<dbReference type="PROSITE" id="PS00018">
    <property type="entry name" value="EF_HAND_1"/>
    <property type="match status" value="2"/>
</dbReference>
<protein>
    <submittedName>
        <fullName evidence="3">Cadherin-like domain-containing protein</fullName>
    </submittedName>
</protein>
<dbReference type="PANTHER" id="PTHR39431:SF1">
    <property type="entry name" value="FRPA_C-RELATED PROTEIN"/>
    <property type="match status" value="1"/>
</dbReference>
<dbReference type="InterPro" id="IPR018247">
    <property type="entry name" value="EF_Hand_1_Ca_BS"/>
</dbReference>
<dbReference type="Gene3D" id="2.60.40.2030">
    <property type="match status" value="1"/>
</dbReference>